<evidence type="ECO:0000313" key="2">
    <source>
        <dbReference type="EMBL" id="KAJ6263509.1"/>
    </source>
</evidence>
<reference evidence="2" key="1">
    <citation type="submission" date="2023-01" db="EMBL/GenBank/DDBJ databases">
        <title>The chitinases involved in constricting ring structure development in the nematode-trapping fungus Drechslerella dactyloides.</title>
        <authorList>
            <person name="Wang R."/>
            <person name="Zhang L."/>
            <person name="Tang P."/>
            <person name="Li S."/>
            <person name="Liang L."/>
        </authorList>
    </citation>
    <scope>NUCLEOTIDE SEQUENCE</scope>
    <source>
        <strain evidence="2">YMF1.00031</strain>
    </source>
</reference>
<protein>
    <submittedName>
        <fullName evidence="2">Uncharacterized protein</fullName>
    </submittedName>
</protein>
<feature type="region of interest" description="Disordered" evidence="1">
    <location>
        <begin position="96"/>
        <end position="119"/>
    </location>
</feature>
<name>A0AAD6J4N5_DREDA</name>
<evidence type="ECO:0000256" key="1">
    <source>
        <dbReference type="SAM" id="MobiDB-lite"/>
    </source>
</evidence>
<feature type="compositionally biased region" description="Pro residues" evidence="1">
    <location>
        <begin position="278"/>
        <end position="291"/>
    </location>
</feature>
<feature type="compositionally biased region" description="Basic and acidic residues" evidence="1">
    <location>
        <begin position="262"/>
        <end position="276"/>
    </location>
</feature>
<feature type="region of interest" description="Disordered" evidence="1">
    <location>
        <begin position="244"/>
        <end position="311"/>
    </location>
</feature>
<feature type="compositionally biased region" description="Polar residues" evidence="1">
    <location>
        <begin position="328"/>
        <end position="337"/>
    </location>
</feature>
<dbReference type="EMBL" id="JAQGDS010000002">
    <property type="protein sequence ID" value="KAJ6263509.1"/>
    <property type="molecule type" value="Genomic_DNA"/>
</dbReference>
<keyword evidence="3" id="KW-1185">Reference proteome</keyword>
<evidence type="ECO:0000313" key="3">
    <source>
        <dbReference type="Proteomes" id="UP001221413"/>
    </source>
</evidence>
<accession>A0AAD6J4N5</accession>
<feature type="region of interest" description="Disordered" evidence="1">
    <location>
        <begin position="1"/>
        <end position="23"/>
    </location>
</feature>
<organism evidence="2 3">
    <name type="scientific">Drechslerella dactyloides</name>
    <name type="common">Nematode-trapping fungus</name>
    <name type="synonym">Arthrobotrys dactyloides</name>
    <dbReference type="NCBI Taxonomy" id="74499"/>
    <lineage>
        <taxon>Eukaryota</taxon>
        <taxon>Fungi</taxon>
        <taxon>Dikarya</taxon>
        <taxon>Ascomycota</taxon>
        <taxon>Pezizomycotina</taxon>
        <taxon>Orbiliomycetes</taxon>
        <taxon>Orbiliales</taxon>
        <taxon>Orbiliaceae</taxon>
        <taxon>Drechslerella</taxon>
    </lineage>
</organism>
<feature type="compositionally biased region" description="Low complexity" evidence="1">
    <location>
        <begin position="355"/>
        <end position="365"/>
    </location>
</feature>
<comment type="caution">
    <text evidence="2">The sequence shown here is derived from an EMBL/GenBank/DDBJ whole genome shotgun (WGS) entry which is preliminary data.</text>
</comment>
<dbReference type="AlphaFoldDB" id="A0AAD6J4N5"/>
<feature type="compositionally biased region" description="Pro residues" evidence="1">
    <location>
        <begin position="342"/>
        <end position="354"/>
    </location>
</feature>
<sequence length="395" mass="44165">MSYDPSDPRYSNPGYGYSDVTNNAGSYYPQDLEIDNFSDSASYVSTPAVPCKSTRPAPPDPVNVLTRVLDQAGYQNGPPNNLLSSFADIFSIGSSSGRWDSRESGGLGTSRGGVSTEYTDPDMGASRFVPTGPRCIFHWTNCQERFADPAEWSRHVDSHLPPPHPSQPRLRRDFVGMPYDWTCGFPYCGFSIGNEADHERMWDAKIGHIFEYHLSKGAKPEDNRELEAWMRYYQKLHLCSESDATGHINHPPVYQPYYSGKIEPRRNKRDKKDSRHSPLPPGQPIAPPPPQMQQFPSPGATGDHAPPVHEQQFSRPGSYIAAEFVRHQQQPPYQADSQVPPEYQPAPYGPPHPPAYAGHDAYPPGHMHNMYPAGPMYPPHGQPVQPVEQYPGHPY</sequence>
<dbReference type="Proteomes" id="UP001221413">
    <property type="component" value="Unassembled WGS sequence"/>
</dbReference>
<gene>
    <name evidence="2" type="ORF">Dda_2073</name>
</gene>
<proteinExistence type="predicted"/>
<feature type="region of interest" description="Disordered" evidence="1">
    <location>
        <begin position="328"/>
        <end position="366"/>
    </location>
</feature>